<sequence length="56" mass="6123">MKLLFHILLVVLIVATCFISEAVSAPSDTVKREAAPDTCRFIHGMMYCTTGFFGLG</sequence>
<evidence type="ECO:0000313" key="2">
    <source>
        <dbReference type="Proteomes" id="UP000075840"/>
    </source>
</evidence>
<evidence type="ECO:0000313" key="1">
    <source>
        <dbReference type="EnsemblMetazoa" id="AARA016862-PA"/>
    </source>
</evidence>
<accession>A0A2C9GQB4</accession>
<dbReference type="EMBL" id="APCN01004206">
    <property type="status" value="NOT_ANNOTATED_CDS"/>
    <property type="molecule type" value="Genomic_DNA"/>
</dbReference>
<protein>
    <submittedName>
        <fullName evidence="1">Uncharacterized protein</fullName>
    </submittedName>
</protein>
<proteinExistence type="predicted"/>
<dbReference type="EnsemblMetazoa" id="AARA016862-RA">
    <property type="protein sequence ID" value="AARA016862-PA"/>
    <property type="gene ID" value="AARA016862"/>
</dbReference>
<dbReference type="VEuPathDB" id="VectorBase:AARA016862"/>
<dbReference type="Proteomes" id="UP000075840">
    <property type="component" value="Unassembled WGS sequence"/>
</dbReference>
<dbReference type="AlphaFoldDB" id="A0A2C9GQB4"/>
<reference evidence="1" key="1">
    <citation type="submission" date="2022-08" db="UniProtKB">
        <authorList>
            <consortium name="EnsemblMetazoa"/>
        </authorList>
    </citation>
    <scope>IDENTIFICATION</scope>
    <source>
        <strain evidence="1">Dongola</strain>
    </source>
</reference>
<keyword evidence="2" id="KW-1185">Reference proteome</keyword>
<organism evidence="1 2">
    <name type="scientific">Anopheles arabiensis</name>
    <name type="common">Mosquito</name>
    <dbReference type="NCBI Taxonomy" id="7173"/>
    <lineage>
        <taxon>Eukaryota</taxon>
        <taxon>Metazoa</taxon>
        <taxon>Ecdysozoa</taxon>
        <taxon>Arthropoda</taxon>
        <taxon>Hexapoda</taxon>
        <taxon>Insecta</taxon>
        <taxon>Pterygota</taxon>
        <taxon>Neoptera</taxon>
        <taxon>Endopterygota</taxon>
        <taxon>Diptera</taxon>
        <taxon>Nematocera</taxon>
        <taxon>Culicoidea</taxon>
        <taxon>Culicidae</taxon>
        <taxon>Anophelinae</taxon>
        <taxon>Anopheles</taxon>
    </lineage>
</organism>
<name>A0A2C9GQB4_ANOAR</name>